<evidence type="ECO:0000313" key="7">
    <source>
        <dbReference type="Proteomes" id="UP001155483"/>
    </source>
</evidence>
<protein>
    <submittedName>
        <fullName evidence="6">C-type cytochrome</fullName>
    </submittedName>
</protein>
<dbReference type="Pfam" id="PF00034">
    <property type="entry name" value="Cytochrom_C"/>
    <property type="match status" value="1"/>
</dbReference>
<keyword evidence="7" id="KW-1185">Reference proteome</keyword>
<keyword evidence="1 4" id="KW-0349">Heme</keyword>
<proteinExistence type="predicted"/>
<dbReference type="Pfam" id="PF21342">
    <property type="entry name" value="SoxA-TsdA_cyt-c"/>
    <property type="match status" value="1"/>
</dbReference>
<dbReference type="EMBL" id="JAOTIF010000017">
    <property type="protein sequence ID" value="MCU7551021.1"/>
    <property type="molecule type" value="Genomic_DNA"/>
</dbReference>
<evidence type="ECO:0000256" key="3">
    <source>
        <dbReference type="ARBA" id="ARBA00023004"/>
    </source>
</evidence>
<dbReference type="Proteomes" id="UP001155483">
    <property type="component" value="Unassembled WGS sequence"/>
</dbReference>
<evidence type="ECO:0000256" key="4">
    <source>
        <dbReference type="PROSITE-ProRule" id="PRU00433"/>
    </source>
</evidence>
<evidence type="ECO:0000313" key="6">
    <source>
        <dbReference type="EMBL" id="MCU7551021.1"/>
    </source>
</evidence>
<name>A0A9X2XXB6_9BACT</name>
<evidence type="ECO:0000256" key="2">
    <source>
        <dbReference type="ARBA" id="ARBA00022723"/>
    </source>
</evidence>
<dbReference type="PANTHER" id="PTHR35008:SF9">
    <property type="entry name" value="CYTOCHROME C DOMAIN-CONTAINING PROTEIN"/>
    <property type="match status" value="1"/>
</dbReference>
<evidence type="ECO:0000256" key="1">
    <source>
        <dbReference type="ARBA" id="ARBA00022617"/>
    </source>
</evidence>
<dbReference type="InterPro" id="IPR036909">
    <property type="entry name" value="Cyt_c-like_dom_sf"/>
</dbReference>
<dbReference type="AlphaFoldDB" id="A0A9X2XXB6"/>
<dbReference type="GO" id="GO:0020037">
    <property type="term" value="F:heme binding"/>
    <property type="evidence" value="ECO:0007669"/>
    <property type="project" value="InterPro"/>
</dbReference>
<dbReference type="RefSeq" id="WP_279298460.1">
    <property type="nucleotide sequence ID" value="NZ_JAOTIF010000017.1"/>
</dbReference>
<dbReference type="PANTHER" id="PTHR35008">
    <property type="entry name" value="BLL4482 PROTEIN-RELATED"/>
    <property type="match status" value="1"/>
</dbReference>
<reference evidence="6" key="1">
    <citation type="submission" date="2022-09" db="EMBL/GenBank/DDBJ databases">
        <authorList>
            <person name="Yuan C."/>
            <person name="Ke Z."/>
        </authorList>
    </citation>
    <scope>NUCLEOTIDE SEQUENCE</scope>
    <source>
        <strain evidence="6">LB-8</strain>
    </source>
</reference>
<feature type="domain" description="Cytochrome c" evidence="5">
    <location>
        <begin position="189"/>
        <end position="279"/>
    </location>
</feature>
<dbReference type="InterPro" id="IPR051459">
    <property type="entry name" value="Cytochrome_c-type_DH"/>
</dbReference>
<organism evidence="6 7">
    <name type="scientific">Paraflavisolibacter caeni</name>
    <dbReference type="NCBI Taxonomy" id="2982496"/>
    <lineage>
        <taxon>Bacteria</taxon>
        <taxon>Pseudomonadati</taxon>
        <taxon>Bacteroidota</taxon>
        <taxon>Chitinophagia</taxon>
        <taxon>Chitinophagales</taxon>
        <taxon>Chitinophagaceae</taxon>
        <taxon>Paraflavisolibacter</taxon>
    </lineage>
</organism>
<reference evidence="6" key="2">
    <citation type="submission" date="2023-04" db="EMBL/GenBank/DDBJ databases">
        <title>Paracnuella aquatica gen. nov., sp. nov., a member of the family Chitinophagaceae isolated from a hot spring.</title>
        <authorList>
            <person name="Wang C."/>
        </authorList>
    </citation>
    <scope>NUCLEOTIDE SEQUENCE</scope>
    <source>
        <strain evidence="6">LB-8</strain>
    </source>
</reference>
<accession>A0A9X2XXB6</accession>
<comment type="caution">
    <text evidence="6">The sequence shown here is derived from an EMBL/GenBank/DDBJ whole genome shotgun (WGS) entry which is preliminary data.</text>
</comment>
<dbReference type="InterPro" id="IPR009056">
    <property type="entry name" value="Cyt_c-like_dom"/>
</dbReference>
<dbReference type="GO" id="GO:0009055">
    <property type="term" value="F:electron transfer activity"/>
    <property type="evidence" value="ECO:0007669"/>
    <property type="project" value="InterPro"/>
</dbReference>
<evidence type="ECO:0000259" key="5">
    <source>
        <dbReference type="PROSITE" id="PS51007"/>
    </source>
</evidence>
<gene>
    <name evidence="6" type="ORF">OCK74_18020</name>
</gene>
<dbReference type="Gene3D" id="1.10.760.10">
    <property type="entry name" value="Cytochrome c-like domain"/>
    <property type="match status" value="2"/>
</dbReference>
<sequence length="325" mass="36378">MNLIRTSWFPILLGLIIFIVILNQTFTCSKTAPITISSANVYSETEEWQAPDTSEIPFTDEGYLIHYGQELIANTAQYLGPQGIIARKSNGMNCQNCHLDAGTRLYSNSFAAVASTYPKYRDRSGRLESIEFRINECMERSLNGKALDSLSKEMRAMVAYVKWIGQGVPKDIKPQGAATEELPYLDRAADPQKGQTIFAMKCQRCHGANGDGVISGDSSFYVYPPLWGPKSYNVSAGMYRLSRLAGFIKNSMPLGATWKEPQLTNEEAWDLAAFINSQPRPLKFFPYDWPNIAKKPVDHPFGPYADSFSEQQHKFGPFGPIKKSK</sequence>
<keyword evidence="2 4" id="KW-0479">Metal-binding</keyword>
<dbReference type="SUPFAM" id="SSF46626">
    <property type="entry name" value="Cytochrome c"/>
    <property type="match status" value="2"/>
</dbReference>
<dbReference type="GO" id="GO:0046872">
    <property type="term" value="F:metal ion binding"/>
    <property type="evidence" value="ECO:0007669"/>
    <property type="project" value="UniProtKB-KW"/>
</dbReference>
<keyword evidence="3 4" id="KW-0408">Iron</keyword>
<dbReference type="PROSITE" id="PS51007">
    <property type="entry name" value="CYTC"/>
    <property type="match status" value="1"/>
</dbReference>